<accession>A0ABX7SMD3</accession>
<organism evidence="2 3">
    <name type="scientific">Brevundimonas pondensis</name>
    <dbReference type="NCBI Taxonomy" id="2774189"/>
    <lineage>
        <taxon>Bacteria</taxon>
        <taxon>Pseudomonadati</taxon>
        <taxon>Pseudomonadota</taxon>
        <taxon>Alphaproteobacteria</taxon>
        <taxon>Caulobacterales</taxon>
        <taxon>Caulobacteraceae</taxon>
        <taxon>Brevundimonas</taxon>
    </lineage>
</organism>
<evidence type="ECO:0000313" key="2">
    <source>
        <dbReference type="EMBL" id="QTC88178.1"/>
    </source>
</evidence>
<dbReference type="Proteomes" id="UP000663942">
    <property type="component" value="Chromosome"/>
</dbReference>
<name>A0ABX7SMD3_9CAUL</name>
<evidence type="ECO:0000256" key="1">
    <source>
        <dbReference type="SAM" id="MobiDB-lite"/>
    </source>
</evidence>
<feature type="region of interest" description="Disordered" evidence="1">
    <location>
        <begin position="1"/>
        <end position="25"/>
    </location>
</feature>
<dbReference type="InterPro" id="IPR006448">
    <property type="entry name" value="Phage_term_ssu_P27"/>
</dbReference>
<gene>
    <name evidence="2" type="ORF">IFE19_01870</name>
</gene>
<dbReference type="Pfam" id="PF05119">
    <property type="entry name" value="Terminase_4"/>
    <property type="match status" value="1"/>
</dbReference>
<proteinExistence type="predicted"/>
<feature type="region of interest" description="Disordered" evidence="1">
    <location>
        <begin position="143"/>
        <end position="180"/>
    </location>
</feature>
<evidence type="ECO:0000313" key="3">
    <source>
        <dbReference type="Proteomes" id="UP000663942"/>
    </source>
</evidence>
<dbReference type="EMBL" id="CP062006">
    <property type="protein sequence ID" value="QTC88178.1"/>
    <property type="molecule type" value="Genomic_DNA"/>
</dbReference>
<sequence>MRRGPKPAPAAVKQAKGNPGKRRIGADPVADIAAAGGVAPPEWLKGGGLKAWNRLAPNVARLKLLTPVDAEAFARYCRNLARWLKMQDELDREGETYESESAHGKLKRAHPAFLIGDRLARLLEAQESVFGLNPAERQRIFAARSMTPDPAGDLFGPRREEPAAAVERPQEPKGPVGLLN</sequence>
<reference evidence="2 3" key="1">
    <citation type="submission" date="2020-09" db="EMBL/GenBank/DDBJ databases">
        <title>Brevundimonas sp. LVF1 isolated from an oligotrophic pond in Goettingen, Germany.</title>
        <authorList>
            <person name="Friedrich I."/>
            <person name="Klassen A."/>
            <person name="Neubauer H."/>
            <person name="Schneider D."/>
            <person name="Hertel R."/>
            <person name="Daniel R."/>
        </authorList>
    </citation>
    <scope>NUCLEOTIDE SEQUENCE [LARGE SCALE GENOMIC DNA]</scope>
    <source>
        <strain evidence="2 3">LVF1</strain>
    </source>
</reference>
<protein>
    <submittedName>
        <fullName evidence="2">Phage terminase small subunit P27 family</fullName>
    </submittedName>
</protein>
<dbReference type="NCBIfam" id="TIGR01558">
    <property type="entry name" value="sm_term_P27"/>
    <property type="match status" value="1"/>
</dbReference>
<keyword evidence="3" id="KW-1185">Reference proteome</keyword>